<evidence type="ECO:0000313" key="1">
    <source>
        <dbReference type="Proteomes" id="UP000046392"/>
    </source>
</evidence>
<proteinExistence type="predicted"/>
<name>A0A0N5BSC9_STREA</name>
<accession>A0A0N5BSC9</accession>
<dbReference type="WBParaSite" id="SPAL_0000877300.1">
    <property type="protein sequence ID" value="SPAL_0000877300.1"/>
    <property type="gene ID" value="SPAL_0000877300"/>
</dbReference>
<reference evidence="2" key="1">
    <citation type="submission" date="2017-02" db="UniProtKB">
        <authorList>
            <consortium name="WormBaseParasite"/>
        </authorList>
    </citation>
    <scope>IDENTIFICATION</scope>
</reference>
<keyword evidence="1" id="KW-1185">Reference proteome</keyword>
<protein>
    <submittedName>
        <fullName evidence="2">Uncharacterized protein</fullName>
    </submittedName>
</protein>
<dbReference type="Proteomes" id="UP000046392">
    <property type="component" value="Unplaced"/>
</dbReference>
<dbReference type="AlphaFoldDB" id="A0A0N5BSC9"/>
<evidence type="ECO:0000313" key="2">
    <source>
        <dbReference type="WBParaSite" id="SPAL_0000877300.1"/>
    </source>
</evidence>
<sequence>IRLFKYVLLIHYEAFFSNEQEEESIKEENELCYSEDDKYFENEINDGTINYETSTTQNERELPS</sequence>
<organism evidence="1 2">
    <name type="scientific">Strongyloides papillosus</name>
    <name type="common">Intestinal threadworm</name>
    <dbReference type="NCBI Taxonomy" id="174720"/>
    <lineage>
        <taxon>Eukaryota</taxon>
        <taxon>Metazoa</taxon>
        <taxon>Ecdysozoa</taxon>
        <taxon>Nematoda</taxon>
        <taxon>Chromadorea</taxon>
        <taxon>Rhabditida</taxon>
        <taxon>Tylenchina</taxon>
        <taxon>Panagrolaimomorpha</taxon>
        <taxon>Strongyloidoidea</taxon>
        <taxon>Strongyloididae</taxon>
        <taxon>Strongyloides</taxon>
    </lineage>
</organism>